<protein>
    <recommendedName>
        <fullName evidence="3">DUF2505 domain-containing protein</fullName>
    </recommendedName>
</protein>
<organism evidence="1 2">
    <name type="scientific">Brevibacterium aurantiacum</name>
    <dbReference type="NCBI Taxonomy" id="273384"/>
    <lineage>
        <taxon>Bacteria</taxon>
        <taxon>Bacillati</taxon>
        <taxon>Actinomycetota</taxon>
        <taxon>Actinomycetes</taxon>
        <taxon>Micrococcales</taxon>
        <taxon>Brevibacteriaceae</taxon>
        <taxon>Brevibacterium</taxon>
    </lineage>
</organism>
<proteinExistence type="predicted"/>
<dbReference type="EMBL" id="FXZI01000020">
    <property type="protein sequence ID" value="SMY04504.1"/>
    <property type="molecule type" value="Genomic_DNA"/>
</dbReference>
<dbReference type="InterPro" id="IPR019639">
    <property type="entry name" value="DUF2505"/>
</dbReference>
<sequence length="146" mass="15689">MRPAQILDFLADEQTWIKDGGNMLLQSGRNDGLRLTTSMPISRDQIPTAAQRFLGAEAKVVQHISSDPVADAADAANVLITAEIPGAPIDVRVDISLLRATDDFTELHARITTSCPLPLVGGMVESSAQPYVETMISKGFDKFPAP</sequence>
<evidence type="ECO:0008006" key="3">
    <source>
        <dbReference type="Google" id="ProtNLM"/>
    </source>
</evidence>
<evidence type="ECO:0000313" key="1">
    <source>
        <dbReference type="EMBL" id="SMY04504.1"/>
    </source>
</evidence>
<reference evidence="1 2" key="1">
    <citation type="submission" date="2017-03" db="EMBL/GenBank/DDBJ databases">
        <authorList>
            <person name="Afonso C.L."/>
            <person name="Miller P.J."/>
            <person name="Scott M.A."/>
            <person name="Spackman E."/>
            <person name="Goraichik I."/>
            <person name="Dimitrov K.M."/>
            <person name="Suarez D.L."/>
            <person name="Swayne D.E."/>
        </authorList>
    </citation>
    <scope>NUCLEOTIDE SEQUENCE [LARGE SCALE GENOMIC DNA]</scope>
    <source>
        <strain evidence="2">8(6)</strain>
    </source>
</reference>
<gene>
    <name evidence="1" type="ORF">BAURA86_03706</name>
</gene>
<evidence type="ECO:0000313" key="2">
    <source>
        <dbReference type="Proteomes" id="UP000234300"/>
    </source>
</evidence>
<dbReference type="Pfam" id="PF10698">
    <property type="entry name" value="DUF2505"/>
    <property type="match status" value="1"/>
</dbReference>
<accession>A0A2H1KY57</accession>
<dbReference type="AlphaFoldDB" id="A0A2H1KY57"/>
<name>A0A2H1KY57_BREAU</name>
<dbReference type="Proteomes" id="UP000234300">
    <property type="component" value="Unassembled WGS sequence"/>
</dbReference>